<reference evidence="2" key="1">
    <citation type="submission" date="2017-10" db="EMBL/GenBank/DDBJ databases">
        <title>Draft genome sequence of the planktic cyanobacteria Tychonema bourrellyi isolated from alpine lentic freshwater.</title>
        <authorList>
            <person name="Tett A."/>
            <person name="Armanini F."/>
            <person name="Asnicar F."/>
            <person name="Boscaini A."/>
            <person name="Pasolli E."/>
            <person name="Zolfo M."/>
            <person name="Donati C."/>
            <person name="Salmaso N."/>
            <person name="Segata N."/>
        </authorList>
    </citation>
    <scope>NUCLEOTIDE SEQUENCE</scope>
    <source>
        <strain evidence="2">FEM_GT703</strain>
    </source>
</reference>
<sequence length="264" mass="28098">MTNDSGLLTNWQVVAASVMGTSHSKRSQPCQDAHCWRLLPNGVLVAAVADGAGSATLAEVGAKIAVETVVETICRQSKMLPGDDAQWQVFLTAALQVARAAVEAEAATREVQARDLACTLIAVVATPELIAVAQIGDGAAVAGDNQGCAIALTIPPCGEYINETIFLISPNALETAQFHVRREKMAHLAVFSDGLQMLALKIPEGTPHGPFFAPLFRFSAQVQDESDAQQQLESFLRSPRVCDRTDDDLTLLLASCLSSEVQQN</sequence>
<accession>A0A2G4EXD8</accession>
<dbReference type="InterPro" id="IPR001932">
    <property type="entry name" value="PPM-type_phosphatase-like_dom"/>
</dbReference>
<gene>
    <name evidence="2" type="ORF">CP500_017880</name>
</gene>
<keyword evidence="3" id="KW-1185">Reference proteome</keyword>
<dbReference type="Pfam" id="PF13672">
    <property type="entry name" value="PP2C_2"/>
    <property type="match status" value="1"/>
</dbReference>
<evidence type="ECO:0000313" key="3">
    <source>
        <dbReference type="Proteomes" id="UP000226442"/>
    </source>
</evidence>
<dbReference type="SUPFAM" id="SSF81606">
    <property type="entry name" value="PP2C-like"/>
    <property type="match status" value="1"/>
</dbReference>
<evidence type="ECO:0000259" key="1">
    <source>
        <dbReference type="Pfam" id="PF13672"/>
    </source>
</evidence>
<dbReference type="EMBL" id="NXIB02000124">
    <property type="protein sequence ID" value="PHX54110.1"/>
    <property type="molecule type" value="Genomic_DNA"/>
</dbReference>
<feature type="domain" description="PPM-type phosphatase" evidence="1">
    <location>
        <begin position="20"/>
        <end position="237"/>
    </location>
</feature>
<dbReference type="Proteomes" id="UP000226442">
    <property type="component" value="Unassembled WGS sequence"/>
</dbReference>
<dbReference type="RefSeq" id="WP_096830526.1">
    <property type="nucleotide sequence ID" value="NZ_NXIB02000124.1"/>
</dbReference>
<proteinExistence type="predicted"/>
<protein>
    <submittedName>
        <fullName evidence="2">Protein phosphatase 2C domain-containing protein</fullName>
    </submittedName>
</protein>
<dbReference type="AlphaFoldDB" id="A0A2G4EXD8"/>
<dbReference type="Gene3D" id="3.60.40.10">
    <property type="entry name" value="PPM-type phosphatase domain"/>
    <property type="match status" value="1"/>
</dbReference>
<name>A0A2G4EXD8_9CYAN</name>
<organism evidence="2 3">
    <name type="scientific">Tychonema bourrellyi FEM_GT703</name>
    <dbReference type="NCBI Taxonomy" id="2040638"/>
    <lineage>
        <taxon>Bacteria</taxon>
        <taxon>Bacillati</taxon>
        <taxon>Cyanobacteriota</taxon>
        <taxon>Cyanophyceae</taxon>
        <taxon>Oscillatoriophycideae</taxon>
        <taxon>Oscillatoriales</taxon>
        <taxon>Microcoleaceae</taxon>
        <taxon>Tychonema</taxon>
    </lineage>
</organism>
<evidence type="ECO:0000313" key="2">
    <source>
        <dbReference type="EMBL" id="PHX54110.1"/>
    </source>
</evidence>
<comment type="caution">
    <text evidence="2">The sequence shown here is derived from an EMBL/GenBank/DDBJ whole genome shotgun (WGS) entry which is preliminary data.</text>
</comment>
<dbReference type="OrthoDB" id="9805674at2"/>
<dbReference type="InterPro" id="IPR036457">
    <property type="entry name" value="PPM-type-like_dom_sf"/>
</dbReference>